<evidence type="ECO:0000256" key="1">
    <source>
        <dbReference type="ARBA" id="ARBA00022801"/>
    </source>
</evidence>
<proteinExistence type="predicted"/>
<evidence type="ECO:0000313" key="4">
    <source>
        <dbReference type="EMBL" id="PSL30695.1"/>
    </source>
</evidence>
<dbReference type="Proteomes" id="UP000240978">
    <property type="component" value="Unassembled WGS sequence"/>
</dbReference>
<dbReference type="GO" id="GO:0004252">
    <property type="term" value="F:serine-type endopeptidase activity"/>
    <property type="evidence" value="ECO:0007669"/>
    <property type="project" value="TreeGrafter"/>
</dbReference>
<keyword evidence="1" id="KW-0378">Hydrolase</keyword>
<dbReference type="InterPro" id="IPR001375">
    <property type="entry name" value="Peptidase_S9_cat"/>
</dbReference>
<name>A0A2P8G9Y0_9BACT</name>
<dbReference type="EMBL" id="PYGK01000005">
    <property type="protein sequence ID" value="PSL30695.1"/>
    <property type="molecule type" value="Genomic_DNA"/>
</dbReference>
<dbReference type="Gene3D" id="3.40.50.1820">
    <property type="entry name" value="alpha/beta hydrolase"/>
    <property type="match status" value="1"/>
</dbReference>
<gene>
    <name evidence="4" type="ORF">CLV42_10556</name>
</gene>
<keyword evidence="5" id="KW-1185">Reference proteome</keyword>
<evidence type="ECO:0000256" key="2">
    <source>
        <dbReference type="SAM" id="SignalP"/>
    </source>
</evidence>
<dbReference type="RefSeq" id="WP_106602550.1">
    <property type="nucleotide sequence ID" value="NZ_PYGK01000005.1"/>
</dbReference>
<sequence>MGKKCVFLIALLLCISQLSAQRKELDIDAIRNTKKLGTYGISNDGNYIWYTEQSDAGGTICYICTNDGRKKASFEGVRSAAFTADSKYLVFEWKNDVNVLALPTMKEYRVDRARNPKVAGEGNRTYLCFQRADTLKLRGLSSGEERSYTGVRDSYFNKQGTALVLYRDSSLIWVDLKNTKGAVIFTGPEIGNVNFDAGGSHLIFSSTKGSSTTVYEYRPQMSSATILVENRAKGILQHLEILKNDIRFSDDGNFVFFKLKKRPALLKQDANLITKGVSIWSFRDKSLQSEQLNNLSTGEYTAVICLDTRSVIQLENDHQTITGQVGGEYVLLKNRTHEFETYWNGEHTQYWLLSLLTGKQRDFIPSSVQAPSSVSVSPKGRYITWKDDLSNETFCYTIKTGAINKIASGIINDEVVGIHGRKNSFDISGWLKDDAALIGYDNFDVWQVDPENKKQPISITDGSGRRNGIQFRPVEVLASYAATGLKDSILLTGMEVSTKCSGFTKVKLSTVNDPGKRFLGPYLYYFPGIVLDGYVPPPMKSEGTSAFLVQRQSDTNPSNIFFTRNFQQFVVISDVQPIAGYKGYVAELIQWTNKEGQRRFGVLYKPEDLDPSGSYPIIFNYYEDRSFERYQYKMPALSPVNINVPWYVSRGYAIFIPDIYRMRGKTGQAALEAVESAVEYLTGKYKWIDKNRMGLQGHSHGGYLTNYIATHSSLFAAAQSSAGYSDLISGYGQLAFGGVSMQFMQETGQNNLGAAPFQNAQMYIDNSCIFTVDRVTTPLLLMHNREDGVVGFGQSMELFTALRRVNKPVWLLEYDNEDHVLTDADHILDFCTRQQQFFDHYLKGKPAAKWMTSGLPAVYKGLYSGLEIDSSSKDTSGGQ</sequence>
<evidence type="ECO:0000313" key="5">
    <source>
        <dbReference type="Proteomes" id="UP000240978"/>
    </source>
</evidence>
<dbReference type="GO" id="GO:0004177">
    <property type="term" value="F:aminopeptidase activity"/>
    <property type="evidence" value="ECO:0007669"/>
    <property type="project" value="UniProtKB-KW"/>
</dbReference>
<accession>A0A2P8G9Y0</accession>
<dbReference type="AlphaFoldDB" id="A0A2P8G9Y0"/>
<dbReference type="Pfam" id="PF00326">
    <property type="entry name" value="Peptidase_S9"/>
    <property type="match status" value="1"/>
</dbReference>
<organism evidence="4 5">
    <name type="scientific">Chitinophaga ginsengisoli</name>
    <dbReference type="NCBI Taxonomy" id="363837"/>
    <lineage>
        <taxon>Bacteria</taxon>
        <taxon>Pseudomonadati</taxon>
        <taxon>Bacteroidota</taxon>
        <taxon>Chitinophagia</taxon>
        <taxon>Chitinophagales</taxon>
        <taxon>Chitinophagaceae</taxon>
        <taxon>Chitinophaga</taxon>
    </lineage>
</organism>
<feature type="signal peptide" evidence="2">
    <location>
        <begin position="1"/>
        <end position="20"/>
    </location>
</feature>
<keyword evidence="2" id="KW-0732">Signal</keyword>
<keyword evidence="4" id="KW-0031">Aminopeptidase</keyword>
<dbReference type="PANTHER" id="PTHR42776:SF27">
    <property type="entry name" value="DIPEPTIDYL PEPTIDASE FAMILY MEMBER 6"/>
    <property type="match status" value="1"/>
</dbReference>
<comment type="caution">
    <text evidence="4">The sequence shown here is derived from an EMBL/GenBank/DDBJ whole genome shotgun (WGS) entry which is preliminary data.</text>
</comment>
<protein>
    <submittedName>
        <fullName evidence="4">Dipeptidyl aminopeptidase/acylaminoacyl peptidase</fullName>
    </submittedName>
</protein>
<dbReference type="GO" id="GO:0006508">
    <property type="term" value="P:proteolysis"/>
    <property type="evidence" value="ECO:0007669"/>
    <property type="project" value="InterPro"/>
</dbReference>
<dbReference type="SUPFAM" id="SSF82171">
    <property type="entry name" value="DPP6 N-terminal domain-like"/>
    <property type="match status" value="1"/>
</dbReference>
<keyword evidence="4" id="KW-0645">Protease</keyword>
<feature type="domain" description="Peptidase S9 prolyl oligopeptidase catalytic" evidence="3">
    <location>
        <begin position="662"/>
        <end position="844"/>
    </location>
</feature>
<dbReference type="InterPro" id="IPR029058">
    <property type="entry name" value="AB_hydrolase_fold"/>
</dbReference>
<feature type="chain" id="PRO_5015142313" evidence="2">
    <location>
        <begin position="21"/>
        <end position="879"/>
    </location>
</feature>
<dbReference type="PANTHER" id="PTHR42776">
    <property type="entry name" value="SERINE PEPTIDASE S9 FAMILY MEMBER"/>
    <property type="match status" value="1"/>
</dbReference>
<evidence type="ECO:0000259" key="3">
    <source>
        <dbReference type="Pfam" id="PF00326"/>
    </source>
</evidence>
<dbReference type="OrthoDB" id="9812921at2"/>
<dbReference type="SUPFAM" id="SSF53474">
    <property type="entry name" value="alpha/beta-Hydrolases"/>
    <property type="match status" value="1"/>
</dbReference>
<reference evidence="4 5" key="1">
    <citation type="submission" date="2018-03" db="EMBL/GenBank/DDBJ databases">
        <title>Genomic Encyclopedia of Archaeal and Bacterial Type Strains, Phase II (KMG-II): from individual species to whole genera.</title>
        <authorList>
            <person name="Goeker M."/>
        </authorList>
    </citation>
    <scope>NUCLEOTIDE SEQUENCE [LARGE SCALE GENOMIC DNA]</scope>
    <source>
        <strain evidence="4 5">DSM 18107</strain>
    </source>
</reference>